<dbReference type="PATRIC" id="fig|1262449.3.peg.1994"/>
<dbReference type="EMBL" id="JPGY02000001">
    <property type="protein sequence ID" value="KRU12929.1"/>
    <property type="molecule type" value="Genomic_DNA"/>
</dbReference>
<dbReference type="GO" id="GO:0016747">
    <property type="term" value="F:acyltransferase activity, transferring groups other than amino-acyl groups"/>
    <property type="evidence" value="ECO:0007669"/>
    <property type="project" value="InterPro"/>
</dbReference>
<name>A0A0H3J7U5_CLOPA</name>
<organism evidence="2 5">
    <name type="scientific">Clostridium pasteurianum DSM 525 = ATCC 6013</name>
    <dbReference type="NCBI Taxonomy" id="1262449"/>
    <lineage>
        <taxon>Bacteria</taxon>
        <taxon>Bacillati</taxon>
        <taxon>Bacillota</taxon>
        <taxon>Clostridia</taxon>
        <taxon>Eubacteriales</taxon>
        <taxon>Clostridiaceae</taxon>
        <taxon>Clostridium</taxon>
    </lineage>
</organism>
<gene>
    <name evidence="2" type="ORF">CLPA_c09750</name>
    <name evidence="3" type="ORF">CP6013_02177</name>
</gene>
<evidence type="ECO:0000313" key="2">
    <source>
        <dbReference type="EMBL" id="AJA51063.1"/>
    </source>
</evidence>
<dbReference type="PROSITE" id="PS51186">
    <property type="entry name" value="GNAT"/>
    <property type="match status" value="1"/>
</dbReference>
<dbReference type="GeneID" id="93073173"/>
<dbReference type="InterPro" id="IPR000182">
    <property type="entry name" value="GNAT_dom"/>
</dbReference>
<protein>
    <submittedName>
        <fullName evidence="2 3">Acetyltransferase</fullName>
    </submittedName>
</protein>
<dbReference type="EMBL" id="CP009268">
    <property type="protein sequence ID" value="AJA51063.1"/>
    <property type="molecule type" value="Genomic_DNA"/>
</dbReference>
<evidence type="ECO:0000313" key="5">
    <source>
        <dbReference type="Proteomes" id="UP000030905"/>
    </source>
</evidence>
<reference evidence="3 4" key="3">
    <citation type="journal article" name="Genome Announc.">
        <title>Improved Draft Genome Sequence of Clostridium pasteurianum Strain ATCC 6013 (DSM 525) Using a Hybrid Next-Generation Sequencing Approach.</title>
        <authorList>
            <person name="Pyne M.E."/>
            <person name="Utturkar S."/>
            <person name="Brown S.D."/>
            <person name="Moo-Young M."/>
            <person name="Chung D.A."/>
            <person name="Chou C.P."/>
        </authorList>
    </citation>
    <scope>NUCLEOTIDE SEQUENCE [LARGE SCALE GENOMIC DNA]</scope>
    <source>
        <strain evidence="3 4">ATCC 6013</strain>
    </source>
</reference>
<dbReference type="InterPro" id="IPR053144">
    <property type="entry name" value="Acetyltransferase_Butenolide"/>
</dbReference>
<dbReference type="InterPro" id="IPR016181">
    <property type="entry name" value="Acyl_CoA_acyltransferase"/>
</dbReference>
<dbReference type="KEGG" id="cpat:CLPA_c09750"/>
<dbReference type="Proteomes" id="UP000030905">
    <property type="component" value="Chromosome"/>
</dbReference>
<reference evidence="2 5" key="1">
    <citation type="journal article" date="2015" name="Genome Announc.">
        <title>Complete Genome Sequence of the Nitrogen-Fixing and Solvent-Producing Clostridium pasteurianum DSM 525.</title>
        <authorList>
            <person name="Poehlein A."/>
            <person name="Grosse-Honebrink A."/>
            <person name="Zhang Y."/>
            <person name="Minton N.P."/>
            <person name="Daniel R."/>
        </authorList>
    </citation>
    <scope>NUCLEOTIDE SEQUENCE [LARGE SCALE GENOMIC DNA]</scope>
    <source>
        <strain evidence="2">DSM 525</strain>
        <strain evidence="5">DSM 525 / ATCC 6013</strain>
    </source>
</reference>
<feature type="domain" description="N-acetyltransferase" evidence="1">
    <location>
        <begin position="1"/>
        <end position="140"/>
    </location>
</feature>
<accession>A0A0H3J7U5</accession>
<dbReference type="PANTHER" id="PTHR43233:SF1">
    <property type="entry name" value="FAMILY N-ACETYLTRANSFERASE, PUTATIVE (AFU_ORTHOLOGUE AFUA_6G03350)-RELATED"/>
    <property type="match status" value="1"/>
</dbReference>
<keyword evidence="2" id="KW-0808">Transferase</keyword>
<evidence type="ECO:0000313" key="3">
    <source>
        <dbReference type="EMBL" id="KRU12929.1"/>
    </source>
</evidence>
<dbReference type="AlphaFoldDB" id="A0A0H3J7U5"/>
<proteinExistence type="predicted"/>
<dbReference type="KEGG" id="cpae:CPAST_c09750"/>
<evidence type="ECO:0000313" key="4">
    <source>
        <dbReference type="Proteomes" id="UP000028042"/>
    </source>
</evidence>
<sequence>MVQLKEGVLTAEYFNILSDSVGWGYVPVNQLKKAIENSLYTVCAFDNNNIIAMGRLCGDDSLFYYIKDVAVLPKYQHKGIGNLILKNMLSFIKQRTPKDWKVSVELISSKNKEGFYKKFGFELRPSEYDGAGMFLMIKDD</sequence>
<reference evidence="3" key="2">
    <citation type="submission" date="2015-10" db="EMBL/GenBank/DDBJ databases">
        <title>Improved Draft Genome Sequence of Clostridium pasteurianum Strain ATCC 6013 (DSM 525) Using a Hybrid Next-Generation Sequencing Approach.</title>
        <authorList>
            <person name="Pyne M.E."/>
            <person name="Utturkar S.M."/>
            <person name="Brown S.D."/>
            <person name="Moo-Young M."/>
            <person name="Chung D.A."/>
            <person name="Chou P.C."/>
        </authorList>
    </citation>
    <scope>NUCLEOTIDE SEQUENCE</scope>
    <source>
        <strain evidence="3">ATCC 6013</strain>
    </source>
</reference>
<dbReference type="PANTHER" id="PTHR43233">
    <property type="entry name" value="FAMILY N-ACETYLTRANSFERASE, PUTATIVE (AFU_ORTHOLOGUE AFUA_6G03350)-RELATED"/>
    <property type="match status" value="1"/>
</dbReference>
<evidence type="ECO:0000259" key="1">
    <source>
        <dbReference type="PROSITE" id="PS51186"/>
    </source>
</evidence>
<dbReference type="RefSeq" id="WP_003444803.1">
    <property type="nucleotide sequence ID" value="NZ_ANZB01000005.1"/>
</dbReference>
<keyword evidence="5" id="KW-1185">Reference proteome</keyword>
<dbReference type="SUPFAM" id="SSF55729">
    <property type="entry name" value="Acyl-CoA N-acyltransferases (Nat)"/>
    <property type="match status" value="1"/>
</dbReference>
<dbReference type="Proteomes" id="UP000028042">
    <property type="component" value="Unassembled WGS sequence"/>
</dbReference>
<dbReference type="eggNOG" id="COG0454">
    <property type="taxonomic scope" value="Bacteria"/>
</dbReference>
<dbReference type="Gene3D" id="3.40.630.30">
    <property type="match status" value="1"/>
</dbReference>
<dbReference type="Pfam" id="PF13673">
    <property type="entry name" value="Acetyltransf_10"/>
    <property type="match status" value="1"/>
</dbReference>
<dbReference type="CDD" id="cd04301">
    <property type="entry name" value="NAT_SF"/>
    <property type="match status" value="1"/>
</dbReference>